<evidence type="ECO:0000256" key="1">
    <source>
        <dbReference type="SAM" id="MobiDB-lite"/>
    </source>
</evidence>
<feature type="compositionally biased region" description="Pro residues" evidence="1">
    <location>
        <begin position="798"/>
        <end position="807"/>
    </location>
</feature>
<feature type="compositionally biased region" description="Low complexity" evidence="1">
    <location>
        <begin position="506"/>
        <end position="519"/>
    </location>
</feature>
<reference evidence="2" key="1">
    <citation type="submission" date="2023-03" db="EMBL/GenBank/DDBJ databases">
        <title>Massive genome expansion in bonnet fungi (Mycena s.s.) driven by repeated elements and novel gene families across ecological guilds.</title>
        <authorList>
            <consortium name="Lawrence Berkeley National Laboratory"/>
            <person name="Harder C.B."/>
            <person name="Miyauchi S."/>
            <person name="Viragh M."/>
            <person name="Kuo A."/>
            <person name="Thoen E."/>
            <person name="Andreopoulos B."/>
            <person name="Lu D."/>
            <person name="Skrede I."/>
            <person name="Drula E."/>
            <person name="Henrissat B."/>
            <person name="Morin E."/>
            <person name="Kohler A."/>
            <person name="Barry K."/>
            <person name="LaButti K."/>
            <person name="Morin E."/>
            <person name="Salamov A."/>
            <person name="Lipzen A."/>
            <person name="Mereny Z."/>
            <person name="Hegedus B."/>
            <person name="Baldrian P."/>
            <person name="Stursova M."/>
            <person name="Weitz H."/>
            <person name="Taylor A."/>
            <person name="Grigoriev I.V."/>
            <person name="Nagy L.G."/>
            <person name="Martin F."/>
            <person name="Kauserud H."/>
        </authorList>
    </citation>
    <scope>NUCLEOTIDE SEQUENCE</scope>
    <source>
        <strain evidence="2">CBHHK173m</strain>
    </source>
</reference>
<proteinExistence type="predicted"/>
<dbReference type="Proteomes" id="UP001222325">
    <property type="component" value="Unassembled WGS sequence"/>
</dbReference>
<feature type="compositionally biased region" description="Acidic residues" evidence="1">
    <location>
        <begin position="480"/>
        <end position="496"/>
    </location>
</feature>
<feature type="region of interest" description="Disordered" evidence="1">
    <location>
        <begin position="26"/>
        <end position="333"/>
    </location>
</feature>
<feature type="compositionally biased region" description="Basic and acidic residues" evidence="1">
    <location>
        <begin position="204"/>
        <end position="222"/>
    </location>
</feature>
<feature type="compositionally biased region" description="Polar residues" evidence="1">
    <location>
        <begin position="436"/>
        <end position="445"/>
    </location>
</feature>
<feature type="compositionally biased region" description="Low complexity" evidence="1">
    <location>
        <begin position="80"/>
        <end position="94"/>
    </location>
</feature>
<feature type="compositionally biased region" description="Acidic residues" evidence="1">
    <location>
        <begin position="47"/>
        <end position="64"/>
    </location>
</feature>
<feature type="region of interest" description="Disordered" evidence="1">
    <location>
        <begin position="436"/>
        <end position="519"/>
    </location>
</feature>
<accession>A0AAD6XVI6</accession>
<dbReference type="AlphaFoldDB" id="A0AAD6XVI6"/>
<gene>
    <name evidence="2" type="ORF">B0H15DRAFT_945305</name>
</gene>
<evidence type="ECO:0000313" key="3">
    <source>
        <dbReference type="Proteomes" id="UP001222325"/>
    </source>
</evidence>
<name>A0AAD6XVI6_9AGAR</name>
<keyword evidence="3" id="KW-1185">Reference proteome</keyword>
<feature type="compositionally biased region" description="Basic and acidic residues" evidence="1">
    <location>
        <begin position="155"/>
        <end position="168"/>
    </location>
</feature>
<dbReference type="EMBL" id="JARJCN010000008">
    <property type="protein sequence ID" value="KAJ7098795.1"/>
    <property type="molecule type" value="Genomic_DNA"/>
</dbReference>
<feature type="compositionally biased region" description="Basic and acidic residues" evidence="1">
    <location>
        <begin position="229"/>
        <end position="266"/>
    </location>
</feature>
<feature type="region of interest" description="Disordered" evidence="1">
    <location>
        <begin position="730"/>
        <end position="807"/>
    </location>
</feature>
<evidence type="ECO:0000313" key="2">
    <source>
        <dbReference type="EMBL" id="KAJ7098795.1"/>
    </source>
</evidence>
<organism evidence="2 3">
    <name type="scientific">Mycena belliarum</name>
    <dbReference type="NCBI Taxonomy" id="1033014"/>
    <lineage>
        <taxon>Eukaryota</taxon>
        <taxon>Fungi</taxon>
        <taxon>Dikarya</taxon>
        <taxon>Basidiomycota</taxon>
        <taxon>Agaricomycotina</taxon>
        <taxon>Agaricomycetes</taxon>
        <taxon>Agaricomycetidae</taxon>
        <taxon>Agaricales</taxon>
        <taxon>Marasmiineae</taxon>
        <taxon>Mycenaceae</taxon>
        <taxon>Mycena</taxon>
    </lineage>
</organism>
<feature type="compositionally biased region" description="Pro residues" evidence="1">
    <location>
        <begin position="737"/>
        <end position="754"/>
    </location>
</feature>
<feature type="compositionally biased region" description="Basic and acidic residues" evidence="1">
    <location>
        <begin position="180"/>
        <end position="191"/>
    </location>
</feature>
<protein>
    <submittedName>
        <fullName evidence="2">Uncharacterized protein</fullName>
    </submittedName>
</protein>
<sequence>MSGPQKTARDPKAWIRSPKRVWYWRHPTQSSWKGPRDDRVWVPSIDAPDDLEPPPDDEDDEDVEMGTGAPTPVFGSLPQVAPTVATTSASAPPITRAPPQPQHQHAPANSGPPTARFEERPQDPYYQGGPHPRGPPHPLREFGPFTGPFANTMRYKADQERARDERGHNSSPQGHYHHPAPPDDRRREDSSAPHGQYRPGPPPFDDHRREEPRERRDDERRFQTPPRSHRLDVRDEYPRTRGPDERREEQRAEAQAHQERAREAALRARAVGSRPHPVTAHAPNTIPLQARRGPCPNVDEAPLDRNGHPVFPAGPGPSPDDDVSDYGSNDSDDELRGLKTFRAREEQRLVEQARRPGPITPMPEPPSEAGLWARLSFATIVEAKNLSQWMTSGCPRARAMYRFVMRYHSENPRARRSDGVQYLMRDQGRAERAYLLNTTGDSTPMSRRFPPKGLSRTTRRRLKVQNSASHPGSTTTQSTGDDDEPMNPAPPDDEEPPFQQSYAGHASLPSEPSSGPLGPEASLELVLREMAARPPATWTQGIRMEDGQWAPPNAPAGARPLPNDVLAARFLGFVCPRRGQTSIDRSRWMDLAMAGLSIPGFFERMVQRGQWQYNTFALENFPFDAANVTMSQALSWVHLHGIASGSGSLRMLQDYAAAWRNFREHNVDPTAHVFRDPPRDSMDVLRLPDAQITPWREIHYGPVREGITTTTPRFPAGGIYASMHAPAAVTPTVDTEMPPPPAETPPPPEAPPNTAPVTGREDGEVEGPSNPQAPTEVALPASPTIAAGAEADVTSVVPPAPPTPEKS</sequence>
<comment type="caution">
    <text evidence="2">The sequence shown here is derived from an EMBL/GenBank/DDBJ whole genome shotgun (WGS) entry which is preliminary data.</text>
</comment>